<dbReference type="InterPro" id="IPR025857">
    <property type="entry name" value="MacB_PCD"/>
</dbReference>
<organism evidence="10 11">
    <name type="scientific">Catenulispora subtropica</name>
    <dbReference type="NCBI Taxonomy" id="450798"/>
    <lineage>
        <taxon>Bacteria</taxon>
        <taxon>Bacillati</taxon>
        <taxon>Actinomycetota</taxon>
        <taxon>Actinomycetes</taxon>
        <taxon>Catenulisporales</taxon>
        <taxon>Catenulisporaceae</taxon>
        <taxon>Catenulispora</taxon>
    </lineage>
</organism>
<evidence type="ECO:0000259" key="9">
    <source>
        <dbReference type="Pfam" id="PF12704"/>
    </source>
</evidence>
<dbReference type="EMBL" id="BAAAQM010000010">
    <property type="protein sequence ID" value="GAA1964975.1"/>
    <property type="molecule type" value="Genomic_DNA"/>
</dbReference>
<keyword evidence="5 7" id="KW-1133">Transmembrane helix</keyword>
<feature type="transmembrane region" description="Helical" evidence="7">
    <location>
        <begin position="703"/>
        <end position="725"/>
    </location>
</feature>
<evidence type="ECO:0000256" key="1">
    <source>
        <dbReference type="ARBA" id="ARBA00004651"/>
    </source>
</evidence>
<proteinExistence type="inferred from homology"/>
<feature type="domain" description="ABC3 transporter permease C-terminal" evidence="8">
    <location>
        <begin position="263"/>
        <end position="382"/>
    </location>
</feature>
<feature type="transmembrane region" description="Helical" evidence="7">
    <location>
        <begin position="259"/>
        <end position="279"/>
    </location>
</feature>
<keyword evidence="6 7" id="KW-0472">Membrane</keyword>
<keyword evidence="4 7" id="KW-0812">Transmembrane</keyword>
<evidence type="ECO:0000256" key="6">
    <source>
        <dbReference type="ARBA" id="ARBA00023136"/>
    </source>
</evidence>
<evidence type="ECO:0000256" key="4">
    <source>
        <dbReference type="ARBA" id="ARBA00022692"/>
    </source>
</evidence>
<comment type="similarity">
    <text evidence="2">Belongs to the ABC-4 integral membrane protein family. LolC/E subfamily.</text>
</comment>
<reference evidence="11" key="1">
    <citation type="journal article" date="2019" name="Int. J. Syst. Evol. Microbiol.">
        <title>The Global Catalogue of Microorganisms (GCM) 10K type strain sequencing project: providing services to taxonomists for standard genome sequencing and annotation.</title>
        <authorList>
            <consortium name="The Broad Institute Genomics Platform"/>
            <consortium name="The Broad Institute Genome Sequencing Center for Infectious Disease"/>
            <person name="Wu L."/>
            <person name="Ma J."/>
        </authorList>
    </citation>
    <scope>NUCLEOTIDE SEQUENCE [LARGE SCALE GENOMIC DNA]</scope>
    <source>
        <strain evidence="11">JCM 16013</strain>
    </source>
</reference>
<dbReference type="PANTHER" id="PTHR30489">
    <property type="entry name" value="LIPOPROTEIN-RELEASING SYSTEM TRANSMEMBRANE PROTEIN LOLE"/>
    <property type="match status" value="1"/>
</dbReference>
<dbReference type="RefSeq" id="WP_344656946.1">
    <property type="nucleotide sequence ID" value="NZ_BAAAQM010000010.1"/>
</dbReference>
<evidence type="ECO:0000256" key="2">
    <source>
        <dbReference type="ARBA" id="ARBA00005236"/>
    </source>
</evidence>
<dbReference type="Pfam" id="PF02687">
    <property type="entry name" value="FtsX"/>
    <property type="match status" value="2"/>
</dbReference>
<accession>A0ABP5CKB9</accession>
<name>A0ABP5CKB9_9ACTN</name>
<feature type="transmembrane region" description="Helical" evidence="7">
    <location>
        <begin position="644"/>
        <end position="667"/>
    </location>
</feature>
<protein>
    <submittedName>
        <fullName evidence="10">ABC transporter permease</fullName>
    </submittedName>
</protein>
<feature type="transmembrane region" description="Helical" evidence="7">
    <location>
        <begin position="429"/>
        <end position="448"/>
    </location>
</feature>
<evidence type="ECO:0000313" key="10">
    <source>
        <dbReference type="EMBL" id="GAA1964975.1"/>
    </source>
</evidence>
<feature type="transmembrane region" description="Helical" evidence="7">
    <location>
        <begin position="307"/>
        <end position="330"/>
    </location>
</feature>
<keyword evidence="3" id="KW-1003">Cell membrane</keyword>
<feature type="transmembrane region" description="Helical" evidence="7">
    <location>
        <begin position="745"/>
        <end position="766"/>
    </location>
</feature>
<feature type="domain" description="ABC3 transporter permease C-terminal" evidence="8">
    <location>
        <begin position="653"/>
        <end position="770"/>
    </location>
</feature>
<dbReference type="InterPro" id="IPR003838">
    <property type="entry name" value="ABC3_permease_C"/>
</dbReference>
<comment type="caution">
    <text evidence="10">The sequence shown here is derived from an EMBL/GenBank/DDBJ whole genome shotgun (WGS) entry which is preliminary data.</text>
</comment>
<evidence type="ECO:0000256" key="7">
    <source>
        <dbReference type="SAM" id="Phobius"/>
    </source>
</evidence>
<gene>
    <name evidence="10" type="ORF">GCM10009838_22990</name>
</gene>
<keyword evidence="11" id="KW-1185">Reference proteome</keyword>
<feature type="domain" description="MacB-like periplasmic core" evidence="9">
    <location>
        <begin position="428"/>
        <end position="621"/>
    </location>
</feature>
<dbReference type="InterPro" id="IPR051447">
    <property type="entry name" value="Lipoprotein-release_system"/>
</dbReference>
<comment type="subcellular location">
    <subcellularLocation>
        <location evidence="1">Cell membrane</location>
        <topology evidence="1">Multi-pass membrane protein</topology>
    </subcellularLocation>
</comment>
<feature type="transmembrane region" description="Helical" evidence="7">
    <location>
        <begin position="20"/>
        <end position="41"/>
    </location>
</feature>
<feature type="transmembrane region" description="Helical" evidence="7">
    <location>
        <begin position="350"/>
        <end position="372"/>
    </location>
</feature>
<evidence type="ECO:0000256" key="3">
    <source>
        <dbReference type="ARBA" id="ARBA00022475"/>
    </source>
</evidence>
<dbReference type="PANTHER" id="PTHR30489:SF0">
    <property type="entry name" value="LIPOPROTEIN-RELEASING SYSTEM TRANSMEMBRANE PROTEIN LOLE"/>
    <property type="match status" value="1"/>
</dbReference>
<sequence length="780" mass="83000">MSRVFRAKLRRDVWRQRWQFTAVALVIALGVCVFVAAFDAYRNLAGSFDRAYAEQRLPDVVITGPGASALAGDVAALPGHPVTQVRHEAETGLRIGDRTLLGRVVGVPDGAQPAVARLALRSGRLPGPGEVLVEQHLADHFHLRVGQKVGLLGPYGWQDFTVSGTGLSTEYFWPARSAQEVMTTPDYFGVLFAPETTVSSVSTAPVEQLAVYAEDRGAAANLVAGTQNLAAARGLPSAVRADQPSFHALDEDVKSIGTFATLLPCLFLAAAVVGTYVLLSRLVAAQRAVIGTLTANGLSPHTLRRHYLGYGLVAGAAGVVPGLVGGYFFGDWFTTQYTSALGLPLHVTELHPWTLVIGAGAALTAASLAAWAPARAAARTSPAEAMSTAPPSGSGRFSLVERAIPPLRRIRARWRMVVRSTTRNRKRSILTVSGVAVSLTLVLVFAGLRDTVSSVVDRQFGTIQRQSAEVSTTPGRAASVLAEVRTDPAVRAAEPYARLDVSLTNGNRRFDTLLMALPTDTTMHQFPTSHGTAQLPARGVLLSRGLKDTLRLNPADPVTITFAETGRSLTEPVAGYVDEPMSAVAYMSLEHLDQSLGEPSATGVLLQLRPGADRDAARQRISVLPGVQAYLDTKALASAMRDAFSLYDTLVGIMLLFAAAMAAAMLFNAMSANVAERAVELGTLRAAGMAPGMLARLIAAENLVLVAIGIPVGLATGTLLARWLMATYQTQGYHWSLQMQTRTPVLAALGILVAALVAQTPVLRTLRRIDIARIVRERSL</sequence>
<dbReference type="Proteomes" id="UP001499854">
    <property type="component" value="Unassembled WGS sequence"/>
</dbReference>
<dbReference type="Pfam" id="PF12704">
    <property type="entry name" value="MacB_PCD"/>
    <property type="match status" value="1"/>
</dbReference>
<evidence type="ECO:0000256" key="5">
    <source>
        <dbReference type="ARBA" id="ARBA00022989"/>
    </source>
</evidence>
<evidence type="ECO:0000313" key="11">
    <source>
        <dbReference type="Proteomes" id="UP001499854"/>
    </source>
</evidence>
<evidence type="ECO:0000259" key="8">
    <source>
        <dbReference type="Pfam" id="PF02687"/>
    </source>
</evidence>